<sequence>MGNKRRASAAEPSDSSDIEVMHKAAKKSKTSAAVTPPAGKDDEGNPFWEASFYRPISQYRNVCLVNIREYFEKDGKHLPGKKGISLSLEQYTALIKLVPSINGQLREMGQLIDTAEDAQNDVTAIAKKSKKEKSDKANIEATSDEDEDEG</sequence>
<dbReference type="GO" id="GO:0003713">
    <property type="term" value="F:transcription coactivator activity"/>
    <property type="evidence" value="ECO:0007669"/>
    <property type="project" value="InterPro"/>
</dbReference>
<dbReference type="GO" id="GO:0005634">
    <property type="term" value="C:nucleus"/>
    <property type="evidence" value="ECO:0007669"/>
    <property type="project" value="UniProtKB-SubCell"/>
</dbReference>
<evidence type="ECO:0000256" key="5">
    <source>
        <dbReference type="ARBA" id="ARBA00023163"/>
    </source>
</evidence>
<keyword evidence="3" id="KW-0805">Transcription regulation</keyword>
<dbReference type="GO" id="GO:0060261">
    <property type="term" value="P:positive regulation of transcription initiation by RNA polymerase II"/>
    <property type="evidence" value="ECO:0007669"/>
    <property type="project" value="InterPro"/>
</dbReference>
<comment type="caution">
    <text evidence="9">The sequence shown here is derived from an EMBL/GenBank/DDBJ whole genome shotgun (WGS) entry which is preliminary data.</text>
</comment>
<organism evidence="9 10">
    <name type="scientific">Cordyceps confragosa</name>
    <name type="common">Lecanicillium lecanii</name>
    <dbReference type="NCBI Taxonomy" id="2714763"/>
    <lineage>
        <taxon>Eukaryota</taxon>
        <taxon>Fungi</taxon>
        <taxon>Dikarya</taxon>
        <taxon>Ascomycota</taxon>
        <taxon>Pezizomycotina</taxon>
        <taxon>Sordariomycetes</taxon>
        <taxon>Hypocreomycetidae</taxon>
        <taxon>Hypocreales</taxon>
        <taxon>Cordycipitaceae</taxon>
        <taxon>Akanthomyces</taxon>
    </lineage>
</organism>
<evidence type="ECO:0000256" key="1">
    <source>
        <dbReference type="ARBA" id="ARBA00004123"/>
    </source>
</evidence>
<comment type="similarity">
    <text evidence="2">Belongs to the transcriptional coactivator PC4 family.</text>
</comment>
<evidence type="ECO:0000259" key="8">
    <source>
        <dbReference type="Pfam" id="PF02229"/>
    </source>
</evidence>
<keyword evidence="10" id="KW-1185">Reference proteome</keyword>
<evidence type="ECO:0000256" key="2">
    <source>
        <dbReference type="ARBA" id="ARBA00009001"/>
    </source>
</evidence>
<dbReference type="Proteomes" id="UP000243081">
    <property type="component" value="Unassembled WGS sequence"/>
</dbReference>
<dbReference type="OrthoDB" id="2505440at2759"/>
<name>A0A179IN02_CORDF</name>
<reference evidence="9 10" key="1">
    <citation type="submission" date="2016-03" db="EMBL/GenBank/DDBJ databases">
        <title>Fine-scale spatial genetic structure of a fungal parasite of coffee scale insects.</title>
        <authorList>
            <person name="Jackson D."/>
            <person name="Zemenick K.A."/>
            <person name="Malloure B."/>
            <person name="Quandt C.A."/>
            <person name="James T.Y."/>
        </authorList>
    </citation>
    <scope>NUCLEOTIDE SEQUENCE [LARGE SCALE GENOMIC DNA]</scope>
    <source>
        <strain evidence="9 10">UM487</strain>
    </source>
</reference>
<proteinExistence type="inferred from homology"/>
<keyword evidence="4" id="KW-0238">DNA-binding</keyword>
<dbReference type="PANTHER" id="PTHR13215">
    <property type="entry name" value="RNA POLYMERASE II TRANSCRIPTIONAL COACTIVATOR"/>
    <property type="match status" value="1"/>
</dbReference>
<protein>
    <recommendedName>
        <fullName evidence="8">Transcriptional coactivator p15 (PC4) C-terminal domain-containing protein</fullName>
    </recommendedName>
</protein>
<dbReference type="Gene3D" id="2.30.31.10">
    <property type="entry name" value="Transcriptional Coactivator Pc4, Chain A"/>
    <property type="match status" value="1"/>
</dbReference>
<evidence type="ECO:0000256" key="7">
    <source>
        <dbReference type="SAM" id="MobiDB-lite"/>
    </source>
</evidence>
<evidence type="ECO:0000313" key="10">
    <source>
        <dbReference type="Proteomes" id="UP000243081"/>
    </source>
</evidence>
<comment type="subcellular location">
    <subcellularLocation>
        <location evidence="1">Nucleus</location>
    </subcellularLocation>
</comment>
<evidence type="ECO:0000313" key="9">
    <source>
        <dbReference type="EMBL" id="OAR04028.1"/>
    </source>
</evidence>
<keyword evidence="6" id="KW-0539">Nucleus</keyword>
<accession>A0A179IN02</accession>
<keyword evidence="5" id="KW-0804">Transcription</keyword>
<dbReference type="GO" id="GO:0003677">
    <property type="term" value="F:DNA binding"/>
    <property type="evidence" value="ECO:0007669"/>
    <property type="project" value="UniProtKB-KW"/>
</dbReference>
<dbReference type="InterPro" id="IPR045125">
    <property type="entry name" value="Sub1/Tcp4-like"/>
</dbReference>
<dbReference type="Pfam" id="PF02229">
    <property type="entry name" value="PC4"/>
    <property type="match status" value="1"/>
</dbReference>
<dbReference type="InterPro" id="IPR003173">
    <property type="entry name" value="PC4_C"/>
</dbReference>
<gene>
    <name evidence="9" type="ORF">LLEC1_05724</name>
</gene>
<dbReference type="OMA" id="NPFWELS"/>
<evidence type="ECO:0000256" key="6">
    <source>
        <dbReference type="ARBA" id="ARBA00023242"/>
    </source>
</evidence>
<feature type="domain" description="Transcriptional coactivator p15 (PC4) C-terminal" evidence="8">
    <location>
        <begin position="56"/>
        <end position="96"/>
    </location>
</feature>
<feature type="region of interest" description="Disordered" evidence="7">
    <location>
        <begin position="1"/>
        <end position="46"/>
    </location>
</feature>
<dbReference type="InterPro" id="IPR009044">
    <property type="entry name" value="ssDNA-bd_transcriptional_reg"/>
</dbReference>
<dbReference type="SUPFAM" id="SSF54447">
    <property type="entry name" value="ssDNA-binding transcriptional regulator domain"/>
    <property type="match status" value="1"/>
</dbReference>
<dbReference type="EMBL" id="LUKN01000232">
    <property type="protein sequence ID" value="OAR04028.1"/>
    <property type="molecule type" value="Genomic_DNA"/>
</dbReference>
<dbReference type="AlphaFoldDB" id="A0A179IN02"/>
<feature type="region of interest" description="Disordered" evidence="7">
    <location>
        <begin position="126"/>
        <end position="150"/>
    </location>
</feature>
<evidence type="ECO:0000256" key="3">
    <source>
        <dbReference type="ARBA" id="ARBA00023015"/>
    </source>
</evidence>
<evidence type="ECO:0000256" key="4">
    <source>
        <dbReference type="ARBA" id="ARBA00023125"/>
    </source>
</evidence>